<evidence type="ECO:0000313" key="2">
    <source>
        <dbReference type="Proteomes" id="UP000887540"/>
    </source>
</evidence>
<organism evidence="2 3">
    <name type="scientific">Acrobeloides nanus</name>
    <dbReference type="NCBI Taxonomy" id="290746"/>
    <lineage>
        <taxon>Eukaryota</taxon>
        <taxon>Metazoa</taxon>
        <taxon>Ecdysozoa</taxon>
        <taxon>Nematoda</taxon>
        <taxon>Chromadorea</taxon>
        <taxon>Rhabditida</taxon>
        <taxon>Tylenchina</taxon>
        <taxon>Cephalobomorpha</taxon>
        <taxon>Cephaloboidea</taxon>
        <taxon>Cephalobidae</taxon>
        <taxon>Acrobeloides</taxon>
    </lineage>
</organism>
<dbReference type="Proteomes" id="UP000887540">
    <property type="component" value="Unplaced"/>
</dbReference>
<sequence>MNDLDKMKINNMTSYVENFHSVCIRYRPKRKYFPKPGFMRRTMLAVMAYNENRMAEVRGDRNISVVYQSFSKAKGEKVVKYKKGPPSEGWKKDPVDKSVERKRQQRKGKPMEEDKNKYDENIEIVLDKLETLLNFDSDDEDN</sequence>
<dbReference type="WBParaSite" id="ACRNAN_scaffold7815.g29614.t1">
    <property type="protein sequence ID" value="ACRNAN_scaffold7815.g29614.t1"/>
    <property type="gene ID" value="ACRNAN_scaffold7815.g29614"/>
</dbReference>
<evidence type="ECO:0000313" key="3">
    <source>
        <dbReference type="WBParaSite" id="ACRNAN_scaffold7815.g29614.t1"/>
    </source>
</evidence>
<dbReference type="AlphaFoldDB" id="A0A914EHJ8"/>
<name>A0A914EHJ8_9BILA</name>
<feature type="compositionally biased region" description="Basic and acidic residues" evidence="1">
    <location>
        <begin position="89"/>
        <end position="102"/>
    </location>
</feature>
<accession>A0A914EHJ8</accession>
<protein>
    <submittedName>
        <fullName evidence="3">Uncharacterized protein</fullName>
    </submittedName>
</protein>
<reference evidence="3" key="1">
    <citation type="submission" date="2022-11" db="UniProtKB">
        <authorList>
            <consortium name="WormBaseParasite"/>
        </authorList>
    </citation>
    <scope>IDENTIFICATION</scope>
</reference>
<proteinExistence type="predicted"/>
<keyword evidence="2" id="KW-1185">Reference proteome</keyword>
<feature type="region of interest" description="Disordered" evidence="1">
    <location>
        <begin position="77"/>
        <end position="117"/>
    </location>
</feature>
<evidence type="ECO:0000256" key="1">
    <source>
        <dbReference type="SAM" id="MobiDB-lite"/>
    </source>
</evidence>